<gene>
    <name evidence="3" type="ORF">HD842_001637</name>
</gene>
<dbReference type="EMBL" id="JACHBX010000001">
    <property type="protein sequence ID" value="MBB6133526.1"/>
    <property type="molecule type" value="Genomic_DNA"/>
</dbReference>
<dbReference type="SUPFAM" id="SSF54593">
    <property type="entry name" value="Glyoxalase/Bleomycin resistance protein/Dihydroxybiphenyl dioxygenase"/>
    <property type="match status" value="1"/>
</dbReference>
<comment type="caution">
    <text evidence="3">The sequence shown here is derived from an EMBL/GenBank/DDBJ whole genome shotgun (WGS) entry which is preliminary data.</text>
</comment>
<dbReference type="InterPro" id="IPR029068">
    <property type="entry name" value="Glyas_Bleomycin-R_OHBP_Dase"/>
</dbReference>
<evidence type="ECO:0000256" key="1">
    <source>
        <dbReference type="ARBA" id="ARBA00022723"/>
    </source>
</evidence>
<keyword evidence="3" id="KW-0456">Lyase</keyword>
<dbReference type="PANTHER" id="PTHR43048">
    <property type="entry name" value="METHYLMALONYL-COA EPIMERASE"/>
    <property type="match status" value="1"/>
</dbReference>
<evidence type="ECO:0000313" key="4">
    <source>
        <dbReference type="Proteomes" id="UP000540787"/>
    </source>
</evidence>
<name>A0A7X0CDH2_9BURK</name>
<dbReference type="GO" id="GO:0016829">
    <property type="term" value="F:lyase activity"/>
    <property type="evidence" value="ECO:0007669"/>
    <property type="project" value="UniProtKB-KW"/>
</dbReference>
<dbReference type="InterPro" id="IPR037523">
    <property type="entry name" value="VOC_core"/>
</dbReference>
<dbReference type="GO" id="GO:0004493">
    <property type="term" value="F:methylmalonyl-CoA epimerase activity"/>
    <property type="evidence" value="ECO:0007669"/>
    <property type="project" value="TreeGrafter"/>
</dbReference>
<dbReference type="Gene3D" id="3.10.180.10">
    <property type="entry name" value="2,3-Dihydroxybiphenyl 1,2-Dioxygenase, domain 1"/>
    <property type="match status" value="1"/>
</dbReference>
<keyword evidence="3" id="KW-0560">Oxidoreductase</keyword>
<accession>A0A7X0CDH2</accession>
<evidence type="ECO:0000259" key="2">
    <source>
        <dbReference type="PROSITE" id="PS51819"/>
    </source>
</evidence>
<sequence length="158" mass="17389">MPASNDLVSPTPTSPFTSWRGDHVGLRVPDFEAAAAWYTGTLDFRLIRTMALGEKTLAFLAPAADDSFRIELIAGPGCAPRPEYDQLIDTHAIAGWHHLCLRVEDVDAAIGELRRRDVRIVSEPRDAPGLALRFAFFSDPWGNLIELTQPFSTMPAAN</sequence>
<keyword evidence="4" id="KW-1185">Reference proteome</keyword>
<evidence type="ECO:0000313" key="3">
    <source>
        <dbReference type="EMBL" id="MBB6133526.1"/>
    </source>
</evidence>
<dbReference type="RefSeq" id="WP_183553012.1">
    <property type="nucleotide sequence ID" value="NZ_JACHBX010000001.1"/>
</dbReference>
<keyword evidence="3" id="KW-0223">Dioxygenase</keyword>
<dbReference type="PROSITE" id="PS51819">
    <property type="entry name" value="VOC"/>
    <property type="match status" value="1"/>
</dbReference>
<dbReference type="InterPro" id="IPR004360">
    <property type="entry name" value="Glyas_Fos-R_dOase_dom"/>
</dbReference>
<dbReference type="GO" id="GO:0046491">
    <property type="term" value="P:L-methylmalonyl-CoA metabolic process"/>
    <property type="evidence" value="ECO:0007669"/>
    <property type="project" value="TreeGrafter"/>
</dbReference>
<keyword evidence="1" id="KW-0479">Metal-binding</keyword>
<proteinExistence type="predicted"/>
<dbReference type="PANTHER" id="PTHR43048:SF6">
    <property type="entry name" value="BLR8189 PROTEIN"/>
    <property type="match status" value="1"/>
</dbReference>
<dbReference type="InterPro" id="IPR051785">
    <property type="entry name" value="MMCE/EMCE_epimerase"/>
</dbReference>
<dbReference type="Proteomes" id="UP000540787">
    <property type="component" value="Unassembled WGS sequence"/>
</dbReference>
<feature type="domain" description="VOC" evidence="2">
    <location>
        <begin position="20"/>
        <end position="150"/>
    </location>
</feature>
<reference evidence="3 4" key="1">
    <citation type="submission" date="2020-08" db="EMBL/GenBank/DDBJ databases">
        <title>The Agave Microbiome: Exploring the role of microbial communities in plant adaptations to desert environments.</title>
        <authorList>
            <person name="Partida-Martinez L.P."/>
        </authorList>
    </citation>
    <scope>NUCLEOTIDE SEQUENCE [LARGE SCALE GENOMIC DNA]</scope>
    <source>
        <strain evidence="3 4">AT3.2</strain>
    </source>
</reference>
<dbReference type="Pfam" id="PF00903">
    <property type="entry name" value="Glyoxalase"/>
    <property type="match status" value="1"/>
</dbReference>
<protein>
    <submittedName>
        <fullName evidence="3">Catechol 2,3-dioxygenase-like lactoylglutathione lyase family enzyme</fullName>
    </submittedName>
</protein>
<organism evidence="3 4">
    <name type="scientific">Massilia aurea</name>
    <dbReference type="NCBI Taxonomy" id="373040"/>
    <lineage>
        <taxon>Bacteria</taxon>
        <taxon>Pseudomonadati</taxon>
        <taxon>Pseudomonadota</taxon>
        <taxon>Betaproteobacteria</taxon>
        <taxon>Burkholderiales</taxon>
        <taxon>Oxalobacteraceae</taxon>
        <taxon>Telluria group</taxon>
        <taxon>Massilia</taxon>
    </lineage>
</organism>
<dbReference type="AlphaFoldDB" id="A0A7X0CDH2"/>
<dbReference type="GO" id="GO:0051213">
    <property type="term" value="F:dioxygenase activity"/>
    <property type="evidence" value="ECO:0007669"/>
    <property type="project" value="UniProtKB-KW"/>
</dbReference>
<dbReference type="GO" id="GO:0046872">
    <property type="term" value="F:metal ion binding"/>
    <property type="evidence" value="ECO:0007669"/>
    <property type="project" value="UniProtKB-KW"/>
</dbReference>